<dbReference type="Gene3D" id="3.40.33.10">
    <property type="entry name" value="CAP"/>
    <property type="match status" value="1"/>
</dbReference>
<dbReference type="SUPFAM" id="SSF55797">
    <property type="entry name" value="PR-1-like"/>
    <property type="match status" value="1"/>
</dbReference>
<name>A0A835TBK8_CHLIN</name>
<organism evidence="4 5">
    <name type="scientific">Chlamydomonas incerta</name>
    <dbReference type="NCBI Taxonomy" id="51695"/>
    <lineage>
        <taxon>Eukaryota</taxon>
        <taxon>Viridiplantae</taxon>
        <taxon>Chlorophyta</taxon>
        <taxon>core chlorophytes</taxon>
        <taxon>Chlorophyceae</taxon>
        <taxon>CS clade</taxon>
        <taxon>Chlamydomonadales</taxon>
        <taxon>Chlamydomonadaceae</taxon>
        <taxon>Chlamydomonas</taxon>
    </lineage>
</organism>
<sequence length="1272" mass="134172">MAALFFRVDWSALVRSARLPDLEIAVGWLAGGQRYELSFSRCGSTDGSGYNEVRGGLYGGDSLITHANETYESAYWPLGRTPDPSVYDVCVRWLDFVPPLNASMTVWRDGGARLVASRWTIFAKPGLDVFTVRESLCSPTNPGYIGSYDYVNDRAFVVDRSPSPPMPRPPMPSPPRPSPPPPVPRGALAFDVSWAEIPSTAAATTSSQTTTGGVSGHRRRQAFELDSACPDPEAALAEHNRVRALHRVRPLQWNKTLEQSATNNSCGFVHSRYGENLQMAYSTPALDNTCVRATQQWYTEELWYNYTTGGTNKPGYQVEHFLAMISPGFDQLGCGVAWGATAGGDICNLITCHYGTVAPPRANETQTITRPNCVPPGDFCSRSTSRMMEIDCDGDGRLDKVCIDEADGSRGTVISSQGCQAVWPAAPVSSCPAAFGNVTQYDLDVVVAWSDTASSEQLELSSTFPAVRGGRYGGDNVVQPGKPANTESAFWPAGAQPDSAVYHVCVRWFATVNDVALYTTAAASPTLNVTLRVSLNGNAASPVAVTWKAVPYGSALLANQTCGPAASGYIGSYTYTTPTAAPPRPQSPPPAPLPAGFVLPVSPKYEALRIRAAWERLPPLVADTSPTAAPFDPAAFTDFDLAVGWSYGGQGYKVDVLSGRVRGGRLISDNTKTLFNYEDVIWNTSIPDSAKYHVCVRRYAPPAVPPLRYNVSALIYRFGGGAPVARVWRAFDDLGLVMSDGEYTSYICSPAAVGYLMSYTYVDFARPPATVSPPPDPPSPPLRPPSPPSPAPRPPRPSPAPPRPPPPSPAPPLAWVLTLALSWQDALGVLTSAVWDLDMVVAWTDPATGQTFEVSQQALPAARGAVYGGDNVARALPTSNYTAGGAAALNAEEVGWAVQPDSATYHVCARRWPAAVTWPANMNVTLRAFLGGTGAAPAAAAVSVVLPATDDGFLPTNTSCAPGRKGYVGAYTYAGPTTLPPRPFSPPPPLPAGPALPVAPLYENFRIRISWVTLQQEGVNTSAFVDLDSVTSWQIASGTYHVMYYLGRVRGGRVVADNYDTGAAFEDTIWNTTVPDAAKYHFCLLNADAVASPARTFNVTVSYYRFGGGAPVAQRWRLVSEEDFNNVPSSLNDYVCSPSTAGYVDSATSKEASAASDLQASEIAAGIPETATGPVDAVTVAPTGAATDAAAAARAASDPLQTAAAGGTTAPGSGSGGSGGGAEDGRVSRAPATGVVVGASVAGGVLALLAGVGALVAVRRARRAQAARVMPL</sequence>
<gene>
    <name evidence="4" type="ORF">HXX76_007255</name>
</gene>
<feature type="region of interest" description="Disordered" evidence="1">
    <location>
        <begin position="159"/>
        <end position="187"/>
    </location>
</feature>
<evidence type="ECO:0000259" key="3">
    <source>
        <dbReference type="SMART" id="SM00198"/>
    </source>
</evidence>
<feature type="transmembrane region" description="Helical" evidence="2">
    <location>
        <begin position="1235"/>
        <end position="1258"/>
    </location>
</feature>
<dbReference type="InterPro" id="IPR035940">
    <property type="entry name" value="CAP_sf"/>
</dbReference>
<dbReference type="Pfam" id="PF00188">
    <property type="entry name" value="CAP"/>
    <property type="match status" value="1"/>
</dbReference>
<keyword evidence="5" id="KW-1185">Reference proteome</keyword>
<feature type="compositionally biased region" description="Low complexity" evidence="1">
    <location>
        <begin position="1200"/>
        <end position="1212"/>
    </location>
</feature>
<keyword evidence="2" id="KW-0812">Transmembrane</keyword>
<protein>
    <recommendedName>
        <fullName evidence="3">SCP domain-containing protein</fullName>
    </recommendedName>
</protein>
<proteinExistence type="predicted"/>
<dbReference type="CDD" id="cd05380">
    <property type="entry name" value="CAP_euk"/>
    <property type="match status" value="1"/>
</dbReference>
<dbReference type="AlphaFoldDB" id="A0A835TBK8"/>
<keyword evidence="2" id="KW-1133">Transmembrane helix</keyword>
<dbReference type="EMBL" id="JAEHOC010000015">
    <property type="protein sequence ID" value="KAG2435171.1"/>
    <property type="molecule type" value="Genomic_DNA"/>
</dbReference>
<feature type="compositionally biased region" description="Pro residues" evidence="1">
    <location>
        <begin position="162"/>
        <end position="184"/>
    </location>
</feature>
<comment type="caution">
    <text evidence="4">The sequence shown here is derived from an EMBL/GenBank/DDBJ whole genome shotgun (WGS) entry which is preliminary data.</text>
</comment>
<dbReference type="PANTHER" id="PTHR24216">
    <property type="entry name" value="PAXILLIN-RELATED"/>
    <property type="match status" value="1"/>
</dbReference>
<feature type="compositionally biased region" description="Gly residues" evidence="1">
    <location>
        <begin position="1213"/>
        <end position="1222"/>
    </location>
</feature>
<dbReference type="PANTHER" id="PTHR24216:SF65">
    <property type="entry name" value="PAXILLIN-LIKE PROTEIN 1"/>
    <property type="match status" value="1"/>
</dbReference>
<dbReference type="Proteomes" id="UP000650467">
    <property type="component" value="Unassembled WGS sequence"/>
</dbReference>
<evidence type="ECO:0000256" key="1">
    <source>
        <dbReference type="SAM" id="MobiDB-lite"/>
    </source>
</evidence>
<dbReference type="InterPro" id="IPR014044">
    <property type="entry name" value="CAP_dom"/>
</dbReference>
<evidence type="ECO:0000256" key="2">
    <source>
        <dbReference type="SAM" id="Phobius"/>
    </source>
</evidence>
<feature type="domain" description="SCP" evidence="3">
    <location>
        <begin position="230"/>
        <end position="355"/>
    </location>
</feature>
<evidence type="ECO:0000313" key="4">
    <source>
        <dbReference type="EMBL" id="KAG2435171.1"/>
    </source>
</evidence>
<feature type="region of interest" description="Disordered" evidence="1">
    <location>
        <begin position="1200"/>
        <end position="1227"/>
    </location>
</feature>
<accession>A0A835TBK8</accession>
<reference evidence="4" key="1">
    <citation type="journal article" date="2020" name="bioRxiv">
        <title>Comparative genomics of Chlamydomonas.</title>
        <authorList>
            <person name="Craig R.J."/>
            <person name="Hasan A.R."/>
            <person name="Ness R.W."/>
            <person name="Keightley P.D."/>
        </authorList>
    </citation>
    <scope>NUCLEOTIDE SEQUENCE</scope>
    <source>
        <strain evidence="4">SAG 7.73</strain>
    </source>
</reference>
<feature type="region of interest" description="Disordered" evidence="1">
    <location>
        <begin position="770"/>
        <end position="808"/>
    </location>
</feature>
<keyword evidence="2" id="KW-0472">Membrane</keyword>
<dbReference type="SMART" id="SM00198">
    <property type="entry name" value="SCP"/>
    <property type="match status" value="1"/>
</dbReference>
<evidence type="ECO:0000313" key="5">
    <source>
        <dbReference type="Proteomes" id="UP000650467"/>
    </source>
</evidence>